<feature type="binding site" evidence="6">
    <location>
        <begin position="80"/>
        <end position="84"/>
    </location>
    <ligand>
        <name>GTP</name>
        <dbReference type="ChEBI" id="CHEBI:37565"/>
    </ligand>
</feature>
<dbReference type="SMART" id="SM00838">
    <property type="entry name" value="EFG_C"/>
    <property type="match status" value="1"/>
</dbReference>
<evidence type="ECO:0000259" key="8">
    <source>
        <dbReference type="PROSITE" id="PS51722"/>
    </source>
</evidence>
<comment type="function">
    <text evidence="6">Catalyzes the GTP-dependent ribosomal translocation step during translation elongation. During this step, the ribosome changes from the pre-translocational (PRE) to the post-translocational (POST) state as the newly formed A-site-bound peptidyl-tRNA and P-site-bound deacylated tRNA move to the P and E sites, respectively. Catalyzes the coordinated movement of the two tRNA molecules, the mRNA and conformational changes in the ribosome.</text>
</comment>
<dbReference type="Proteomes" id="UP000006462">
    <property type="component" value="Unassembled WGS sequence"/>
</dbReference>
<dbReference type="PANTHER" id="PTHR43261">
    <property type="entry name" value="TRANSLATION ELONGATION FACTOR G-RELATED"/>
    <property type="match status" value="1"/>
</dbReference>
<keyword evidence="3 6" id="KW-0251">Elongation factor</keyword>
<dbReference type="InterPro" id="IPR005225">
    <property type="entry name" value="Small_GTP-bd"/>
</dbReference>
<dbReference type="InterPro" id="IPR000795">
    <property type="entry name" value="T_Tr_GTP-bd_dom"/>
</dbReference>
<dbReference type="InterPro" id="IPR009022">
    <property type="entry name" value="EFG_III"/>
</dbReference>
<dbReference type="NCBIfam" id="NF009379">
    <property type="entry name" value="PRK12740.1-3"/>
    <property type="match status" value="1"/>
</dbReference>
<dbReference type="CDD" id="cd16262">
    <property type="entry name" value="EFG_III"/>
    <property type="match status" value="1"/>
</dbReference>
<dbReference type="PROSITE" id="PS51722">
    <property type="entry name" value="G_TR_2"/>
    <property type="match status" value="1"/>
</dbReference>
<dbReference type="Pfam" id="PF00009">
    <property type="entry name" value="GTP_EFTU"/>
    <property type="match status" value="1"/>
</dbReference>
<dbReference type="InterPro" id="IPR041095">
    <property type="entry name" value="EFG_II"/>
</dbReference>
<dbReference type="InterPro" id="IPR047872">
    <property type="entry name" value="EFG_IV"/>
</dbReference>
<evidence type="ECO:0000256" key="4">
    <source>
        <dbReference type="ARBA" id="ARBA00022917"/>
    </source>
</evidence>
<dbReference type="NCBIfam" id="NF009381">
    <property type="entry name" value="PRK12740.1-5"/>
    <property type="match status" value="1"/>
</dbReference>
<dbReference type="Pfam" id="PF00679">
    <property type="entry name" value="EFG_C"/>
    <property type="match status" value="1"/>
</dbReference>
<dbReference type="SUPFAM" id="SSF54211">
    <property type="entry name" value="Ribosomal protein S5 domain 2-like"/>
    <property type="match status" value="1"/>
</dbReference>
<evidence type="ECO:0000256" key="1">
    <source>
        <dbReference type="ARBA" id="ARBA00005870"/>
    </source>
</evidence>
<evidence type="ECO:0000313" key="10">
    <source>
        <dbReference type="Proteomes" id="UP000006462"/>
    </source>
</evidence>
<dbReference type="Gene3D" id="2.40.30.10">
    <property type="entry name" value="Translation factors"/>
    <property type="match status" value="1"/>
</dbReference>
<organism evidence="9 10">
    <name type="scientific">Pyramidobacter piscolens W5455</name>
    <dbReference type="NCBI Taxonomy" id="352165"/>
    <lineage>
        <taxon>Bacteria</taxon>
        <taxon>Thermotogati</taxon>
        <taxon>Synergistota</taxon>
        <taxon>Synergistia</taxon>
        <taxon>Synergistales</taxon>
        <taxon>Dethiosulfovibrionaceae</taxon>
        <taxon>Pyramidobacter</taxon>
    </lineage>
</organism>
<accession>A0ABP2HSC7</accession>
<dbReference type="NCBIfam" id="TIGR00484">
    <property type="entry name" value="EF-G"/>
    <property type="match status" value="1"/>
</dbReference>
<dbReference type="Pfam" id="PF22042">
    <property type="entry name" value="EF-G_D2"/>
    <property type="match status" value="1"/>
</dbReference>
<dbReference type="EMBL" id="ADFP01000117">
    <property type="protein sequence ID" value="EFB89846.1"/>
    <property type="molecule type" value="Genomic_DNA"/>
</dbReference>
<evidence type="ECO:0000256" key="6">
    <source>
        <dbReference type="HAMAP-Rule" id="MF_00054"/>
    </source>
</evidence>
<keyword evidence="10" id="KW-1185">Reference proteome</keyword>
<dbReference type="InterPro" id="IPR027417">
    <property type="entry name" value="P-loop_NTPase"/>
</dbReference>
<feature type="domain" description="Tr-type G" evidence="8">
    <location>
        <begin position="7"/>
        <end position="281"/>
    </location>
</feature>
<dbReference type="Pfam" id="PF03764">
    <property type="entry name" value="EFG_IV"/>
    <property type="match status" value="1"/>
</dbReference>
<dbReference type="RefSeq" id="WP_009165705.1">
    <property type="nucleotide sequence ID" value="NZ_ADFP01000117.1"/>
</dbReference>
<keyword evidence="2 6" id="KW-0547">Nucleotide-binding</keyword>
<dbReference type="CDD" id="cd04088">
    <property type="entry name" value="EFG_mtEFG_II"/>
    <property type="match status" value="1"/>
</dbReference>
<dbReference type="CDD" id="cd01434">
    <property type="entry name" value="EFG_mtEFG1_IV"/>
    <property type="match status" value="1"/>
</dbReference>
<evidence type="ECO:0000313" key="9">
    <source>
        <dbReference type="EMBL" id="EFB89846.1"/>
    </source>
</evidence>
<comment type="subcellular location">
    <subcellularLocation>
        <location evidence="6">Cytoplasm</location>
    </subcellularLocation>
</comment>
<dbReference type="CDD" id="cd01886">
    <property type="entry name" value="EF-G"/>
    <property type="match status" value="1"/>
</dbReference>
<dbReference type="HAMAP" id="MF_00054_B">
    <property type="entry name" value="EF_G_EF_2_B"/>
    <property type="match status" value="1"/>
</dbReference>
<feature type="binding site" evidence="6">
    <location>
        <begin position="134"/>
        <end position="137"/>
    </location>
    <ligand>
        <name>GTP</name>
        <dbReference type="ChEBI" id="CHEBI:37565"/>
    </ligand>
</feature>
<dbReference type="InterPro" id="IPR014721">
    <property type="entry name" value="Ribsml_uS5_D2-typ_fold_subgr"/>
</dbReference>
<name>A0ABP2HSC7_9BACT</name>
<reference evidence="9 10" key="1">
    <citation type="submission" date="2009-12" db="EMBL/GenBank/DDBJ databases">
        <authorList>
            <person name="Shrivastava S."/>
            <person name="Madupu R."/>
            <person name="Durkin A.S."/>
            <person name="Torralba M."/>
            <person name="Methe B."/>
            <person name="Sutton G.G."/>
            <person name="Strausberg R.L."/>
            <person name="Nelson K.E."/>
        </authorList>
    </citation>
    <scope>NUCLEOTIDE SEQUENCE [LARGE SCALE GENOMIC DNA]</scope>
    <source>
        <strain evidence="9 10">W5455</strain>
    </source>
</reference>
<comment type="similarity">
    <text evidence="1 6">Belongs to the TRAFAC class translation factor GTPase superfamily. Classic translation factor GTPase family. EF-G/EF-2 subfamily.</text>
</comment>
<evidence type="ECO:0000256" key="3">
    <source>
        <dbReference type="ARBA" id="ARBA00022768"/>
    </source>
</evidence>
<evidence type="ECO:0000256" key="7">
    <source>
        <dbReference type="NCBIfam" id="TIGR00484"/>
    </source>
</evidence>
<evidence type="ECO:0000256" key="2">
    <source>
        <dbReference type="ARBA" id="ARBA00022741"/>
    </source>
</evidence>
<dbReference type="PANTHER" id="PTHR43261:SF1">
    <property type="entry name" value="RIBOSOME-RELEASING FACTOR 2, MITOCHONDRIAL"/>
    <property type="match status" value="1"/>
</dbReference>
<dbReference type="SUPFAM" id="SSF50447">
    <property type="entry name" value="Translation proteins"/>
    <property type="match status" value="1"/>
</dbReference>
<dbReference type="Gene3D" id="3.30.70.870">
    <property type="entry name" value="Elongation Factor G (Translational Gtpase), domain 3"/>
    <property type="match status" value="1"/>
</dbReference>
<dbReference type="Gene3D" id="3.40.50.300">
    <property type="entry name" value="P-loop containing nucleotide triphosphate hydrolases"/>
    <property type="match status" value="1"/>
</dbReference>
<dbReference type="Pfam" id="PF14492">
    <property type="entry name" value="EFG_III"/>
    <property type="match status" value="1"/>
</dbReference>
<dbReference type="InterPro" id="IPR053905">
    <property type="entry name" value="EF-G-like_DII"/>
</dbReference>
<evidence type="ECO:0000256" key="5">
    <source>
        <dbReference type="ARBA" id="ARBA00023134"/>
    </source>
</evidence>
<keyword evidence="6" id="KW-0963">Cytoplasm</keyword>
<protein>
    <recommendedName>
        <fullName evidence="6 7">Elongation factor G</fullName>
        <shortName evidence="6">EF-G</shortName>
    </recommendedName>
</protein>
<dbReference type="SUPFAM" id="SSF54980">
    <property type="entry name" value="EF-G C-terminal domain-like"/>
    <property type="match status" value="2"/>
</dbReference>
<keyword evidence="5 6" id="KW-0342">GTP-binding</keyword>
<dbReference type="Gene3D" id="3.30.230.10">
    <property type="match status" value="1"/>
</dbReference>
<dbReference type="Gene3D" id="3.30.70.240">
    <property type="match status" value="1"/>
</dbReference>
<sequence>MLTKDLTKIRNIGIAAHIDAGKTTTTERILFYTGVNYKIGETHDGTATMDWMAQERERGITITSAAITCQWKDCFINIIDTPGHVDFTVEVERSLRVLDGAVSVFCAVGGVEPQSETVWRQADKYKVPRIAFINKMDRVGANFFGVVSQIHDRLGARAVPVVLPIGAEDSFQGVVDLLQMKELVYVDESGAHPELRDIPADMLDDAKMYRENLIEQLGDVDDEIMNMYLEGQEPTVEQLKAAIRRQTIALKFVPCFCGSAFKNKGIQPVLDAVIDYLPSPVDIPAVEGTSPDDETKVIERHPRMDEPLSALAFKVAVDPFVGRLTFCRIYSGTLHTGDTLYNPASRKRERIGRILLMHSNKRIDIDDASAGMIVALPSLKNTRTGDTLCDENNPVVLESLTFPAPVITLAVEPATTEDKTKLAKGLIALSDEDPTFVVKDNEETGQTTISGMGELHLDIIVDRLRREFGVHVNVGRPQVAYREAIQNRVEKVQGKFVRQSGGHGQYGDCVINMEPLPDGQEGFVFEDDIVGGVIPREFIPACQKGFEEAMGSGVLGGFPVIGVKVELVYGSYHEVDSSEMAFKIAASMAFKEAMRKASPTLMEPIMSVEVVTPEDYVGDVMGDLSSRRGRVDGMEMRANARAIKAYVPLGEMFGYATDLRSKTSGRANYTMQFDHYEPVPKNVAEAILNPSGAESAGKK</sequence>
<dbReference type="PRINTS" id="PR00315">
    <property type="entry name" value="ELONGATNFCT"/>
</dbReference>
<dbReference type="CDD" id="cd03713">
    <property type="entry name" value="EFG_mtEFG_C"/>
    <property type="match status" value="1"/>
</dbReference>
<dbReference type="InterPro" id="IPR009000">
    <property type="entry name" value="Transl_B-barrel_sf"/>
</dbReference>
<dbReference type="GO" id="GO:0003746">
    <property type="term" value="F:translation elongation factor activity"/>
    <property type="evidence" value="ECO:0007669"/>
    <property type="project" value="UniProtKB-KW"/>
</dbReference>
<dbReference type="InterPro" id="IPR035649">
    <property type="entry name" value="EFG_V"/>
</dbReference>
<dbReference type="PROSITE" id="PS00301">
    <property type="entry name" value="G_TR_1"/>
    <property type="match status" value="1"/>
</dbReference>
<dbReference type="InterPro" id="IPR031157">
    <property type="entry name" value="G_TR_CS"/>
</dbReference>
<dbReference type="InterPro" id="IPR020568">
    <property type="entry name" value="Ribosomal_Su5_D2-typ_SF"/>
</dbReference>
<dbReference type="NCBIfam" id="TIGR00231">
    <property type="entry name" value="small_GTP"/>
    <property type="match status" value="1"/>
</dbReference>
<dbReference type="InterPro" id="IPR004540">
    <property type="entry name" value="Transl_elong_EFG/EF2"/>
</dbReference>
<dbReference type="SUPFAM" id="SSF52540">
    <property type="entry name" value="P-loop containing nucleoside triphosphate hydrolases"/>
    <property type="match status" value="1"/>
</dbReference>
<dbReference type="SMART" id="SM00889">
    <property type="entry name" value="EFG_IV"/>
    <property type="match status" value="1"/>
</dbReference>
<gene>
    <name evidence="6 9" type="primary">fusA</name>
    <name evidence="9" type="ORF">HMPREF7215_0919</name>
</gene>
<dbReference type="InterPro" id="IPR005517">
    <property type="entry name" value="Transl_elong_EFG/EF2_IV"/>
</dbReference>
<dbReference type="InterPro" id="IPR000640">
    <property type="entry name" value="EFG_V-like"/>
</dbReference>
<proteinExistence type="inferred from homology"/>
<feature type="binding site" evidence="6">
    <location>
        <begin position="16"/>
        <end position="23"/>
    </location>
    <ligand>
        <name>GTP</name>
        <dbReference type="ChEBI" id="CHEBI:37565"/>
    </ligand>
</feature>
<keyword evidence="4 6" id="KW-0648">Protein biosynthesis</keyword>
<comment type="caution">
    <text evidence="9">The sequence shown here is derived from an EMBL/GenBank/DDBJ whole genome shotgun (WGS) entry which is preliminary data.</text>
</comment>
<dbReference type="InterPro" id="IPR035647">
    <property type="entry name" value="EFG_III/V"/>
</dbReference>